<dbReference type="InterPro" id="IPR035994">
    <property type="entry name" value="Nucleoside_phosphorylase_sf"/>
</dbReference>
<dbReference type="OrthoDB" id="1577640at2759"/>
<dbReference type="InterPro" id="IPR000845">
    <property type="entry name" value="Nucleoside_phosphorylase_d"/>
</dbReference>
<evidence type="ECO:0000259" key="1">
    <source>
        <dbReference type="Pfam" id="PF01048"/>
    </source>
</evidence>
<evidence type="ECO:0000313" key="2">
    <source>
        <dbReference type="EMBL" id="KAH6608258.1"/>
    </source>
</evidence>
<gene>
    <name evidence="2" type="ORF">Trco_004571</name>
</gene>
<reference evidence="2" key="1">
    <citation type="submission" date="2021-08" db="EMBL/GenBank/DDBJ databases">
        <title>Chromosome-Level Trichoderma cornu-damae using Hi-C Data.</title>
        <authorList>
            <person name="Kim C.S."/>
        </authorList>
    </citation>
    <scope>NUCLEOTIDE SEQUENCE</scope>
    <source>
        <strain evidence="2">KA19-0412C</strain>
    </source>
</reference>
<comment type="caution">
    <text evidence="2">The sequence shown here is derived from an EMBL/GenBank/DDBJ whole genome shotgun (WGS) entry which is preliminary data.</text>
</comment>
<dbReference type="GO" id="GO:0009116">
    <property type="term" value="P:nucleoside metabolic process"/>
    <property type="evidence" value="ECO:0007669"/>
    <property type="project" value="InterPro"/>
</dbReference>
<protein>
    <submittedName>
        <fullName evidence="2">Ankyrin repeat</fullName>
    </submittedName>
</protein>
<dbReference type="InterPro" id="IPR053137">
    <property type="entry name" value="NLR-like"/>
</dbReference>
<dbReference type="SUPFAM" id="SSF53167">
    <property type="entry name" value="Purine and uridine phosphorylases"/>
    <property type="match status" value="1"/>
</dbReference>
<keyword evidence="3" id="KW-1185">Reference proteome</keyword>
<proteinExistence type="predicted"/>
<feature type="domain" description="Nucleoside phosphorylase" evidence="1">
    <location>
        <begin position="9"/>
        <end position="285"/>
    </location>
</feature>
<sequence>MTSPEIFTVGWICALQEDYEAACAMLDEDLEGPEAAERNDGNTYFFGRIGGHRIVIGCLPFGRYGTSSATRVAKDMVRSFSQLRFLFMVGTAGGAPTTERDIRLGDVIVSEPNGSSGGVVQYDLGKRVGVFQQVGHLNAPPSVLLGALPEVKRRHNNATAYGGVDDHLRALSKDSRFRRPKEDWLFLPNTRHLGGKDCSKCDANGLVIRQPRISKRAFNVFYGTIASANSIMKDAVERDAYAYNPETNALCFEMEAAGLMNDFPCIAIRGVCNYSDSHKNDEWRHYAASTAAAYARELLCVVKPITVAPNLMSTMTSEISANLHHDMKMEDHYELVQLNAQLVGYENLLPIF</sequence>
<organism evidence="2 3">
    <name type="scientific">Trichoderma cornu-damae</name>
    <dbReference type="NCBI Taxonomy" id="654480"/>
    <lineage>
        <taxon>Eukaryota</taxon>
        <taxon>Fungi</taxon>
        <taxon>Dikarya</taxon>
        <taxon>Ascomycota</taxon>
        <taxon>Pezizomycotina</taxon>
        <taxon>Sordariomycetes</taxon>
        <taxon>Hypocreomycetidae</taxon>
        <taxon>Hypocreales</taxon>
        <taxon>Hypocreaceae</taxon>
        <taxon>Trichoderma</taxon>
    </lineage>
</organism>
<dbReference type="AlphaFoldDB" id="A0A9P8TX87"/>
<dbReference type="PANTHER" id="PTHR46082:SF11">
    <property type="entry name" value="AAA+ ATPASE DOMAIN-CONTAINING PROTEIN-RELATED"/>
    <property type="match status" value="1"/>
</dbReference>
<dbReference type="Proteomes" id="UP000827724">
    <property type="component" value="Unassembled WGS sequence"/>
</dbReference>
<dbReference type="Gene3D" id="3.40.50.1580">
    <property type="entry name" value="Nucleoside phosphorylase domain"/>
    <property type="match status" value="1"/>
</dbReference>
<evidence type="ECO:0000313" key="3">
    <source>
        <dbReference type="Proteomes" id="UP000827724"/>
    </source>
</evidence>
<dbReference type="GO" id="GO:0003824">
    <property type="term" value="F:catalytic activity"/>
    <property type="evidence" value="ECO:0007669"/>
    <property type="project" value="InterPro"/>
</dbReference>
<accession>A0A9P8TX87</accession>
<dbReference type="EMBL" id="JAIWOZ010000003">
    <property type="protein sequence ID" value="KAH6608258.1"/>
    <property type="molecule type" value="Genomic_DNA"/>
</dbReference>
<dbReference type="Pfam" id="PF01048">
    <property type="entry name" value="PNP_UDP_1"/>
    <property type="match status" value="1"/>
</dbReference>
<dbReference type="PANTHER" id="PTHR46082">
    <property type="entry name" value="ATP/GTP-BINDING PROTEIN-RELATED"/>
    <property type="match status" value="1"/>
</dbReference>
<name>A0A9P8TX87_9HYPO</name>